<dbReference type="Proteomes" id="UP001152622">
    <property type="component" value="Chromosome 6"/>
</dbReference>
<evidence type="ECO:0000313" key="2">
    <source>
        <dbReference type="EMBL" id="KAJ8357384.1"/>
    </source>
</evidence>
<evidence type="ECO:0000313" key="3">
    <source>
        <dbReference type="Proteomes" id="UP001152622"/>
    </source>
</evidence>
<protein>
    <submittedName>
        <fullName evidence="2">Uncharacterized protein</fullName>
    </submittedName>
</protein>
<sequence length="95" mass="9794">MRSQSLVSGGVLSANECGGRRGRRAAESRAPPSRTGAKASAWKTDISAPVSAAPPAERPIGAPNGSPIVPPYRSAFSSKHQDQGNRGGRWGVQGN</sequence>
<organism evidence="2 3">
    <name type="scientific">Synaphobranchus kaupii</name>
    <name type="common">Kaup's arrowtooth eel</name>
    <dbReference type="NCBI Taxonomy" id="118154"/>
    <lineage>
        <taxon>Eukaryota</taxon>
        <taxon>Metazoa</taxon>
        <taxon>Chordata</taxon>
        <taxon>Craniata</taxon>
        <taxon>Vertebrata</taxon>
        <taxon>Euteleostomi</taxon>
        <taxon>Actinopterygii</taxon>
        <taxon>Neopterygii</taxon>
        <taxon>Teleostei</taxon>
        <taxon>Anguilliformes</taxon>
        <taxon>Synaphobranchidae</taxon>
        <taxon>Synaphobranchus</taxon>
    </lineage>
</organism>
<evidence type="ECO:0000256" key="1">
    <source>
        <dbReference type="SAM" id="MobiDB-lite"/>
    </source>
</evidence>
<proteinExistence type="predicted"/>
<reference evidence="2" key="1">
    <citation type="journal article" date="2023" name="Science">
        <title>Genome structures resolve the early diversification of teleost fishes.</title>
        <authorList>
            <person name="Parey E."/>
            <person name="Louis A."/>
            <person name="Montfort J."/>
            <person name="Bouchez O."/>
            <person name="Roques C."/>
            <person name="Iampietro C."/>
            <person name="Lluch J."/>
            <person name="Castinel A."/>
            <person name="Donnadieu C."/>
            <person name="Desvignes T."/>
            <person name="Floi Bucao C."/>
            <person name="Jouanno E."/>
            <person name="Wen M."/>
            <person name="Mejri S."/>
            <person name="Dirks R."/>
            <person name="Jansen H."/>
            <person name="Henkel C."/>
            <person name="Chen W.J."/>
            <person name="Zahm M."/>
            <person name="Cabau C."/>
            <person name="Klopp C."/>
            <person name="Thompson A.W."/>
            <person name="Robinson-Rechavi M."/>
            <person name="Braasch I."/>
            <person name="Lecointre G."/>
            <person name="Bobe J."/>
            <person name="Postlethwait J.H."/>
            <person name="Berthelot C."/>
            <person name="Roest Crollius H."/>
            <person name="Guiguen Y."/>
        </authorList>
    </citation>
    <scope>NUCLEOTIDE SEQUENCE</scope>
    <source>
        <strain evidence="2">WJC10195</strain>
    </source>
</reference>
<feature type="compositionally biased region" description="Gly residues" evidence="1">
    <location>
        <begin position="85"/>
        <end position="95"/>
    </location>
</feature>
<feature type="region of interest" description="Disordered" evidence="1">
    <location>
        <begin position="1"/>
        <end position="95"/>
    </location>
</feature>
<dbReference type="EMBL" id="JAINUF010000006">
    <property type="protein sequence ID" value="KAJ8357384.1"/>
    <property type="molecule type" value="Genomic_DNA"/>
</dbReference>
<accession>A0A9Q1IXD6</accession>
<keyword evidence="3" id="KW-1185">Reference proteome</keyword>
<comment type="caution">
    <text evidence="2">The sequence shown here is derived from an EMBL/GenBank/DDBJ whole genome shotgun (WGS) entry which is preliminary data.</text>
</comment>
<dbReference type="AlphaFoldDB" id="A0A9Q1IXD6"/>
<gene>
    <name evidence="2" type="ORF">SKAU_G00201780</name>
</gene>
<name>A0A9Q1IXD6_SYNKA</name>